<name>A0A7J8N873_9ROSI</name>
<evidence type="ECO:0000313" key="2">
    <source>
        <dbReference type="Proteomes" id="UP000593572"/>
    </source>
</evidence>
<accession>A0A7J8N873</accession>
<evidence type="ECO:0000313" key="1">
    <source>
        <dbReference type="EMBL" id="MBA0573106.1"/>
    </source>
</evidence>
<protein>
    <submittedName>
        <fullName evidence="1">Uncharacterized protein</fullName>
    </submittedName>
</protein>
<proteinExistence type="predicted"/>
<organism evidence="1 2">
    <name type="scientific">Gossypium lobatum</name>
    <dbReference type="NCBI Taxonomy" id="34289"/>
    <lineage>
        <taxon>Eukaryota</taxon>
        <taxon>Viridiplantae</taxon>
        <taxon>Streptophyta</taxon>
        <taxon>Embryophyta</taxon>
        <taxon>Tracheophyta</taxon>
        <taxon>Spermatophyta</taxon>
        <taxon>Magnoliopsida</taxon>
        <taxon>eudicotyledons</taxon>
        <taxon>Gunneridae</taxon>
        <taxon>Pentapetalae</taxon>
        <taxon>rosids</taxon>
        <taxon>malvids</taxon>
        <taxon>Malvales</taxon>
        <taxon>Malvaceae</taxon>
        <taxon>Malvoideae</taxon>
        <taxon>Gossypium</taxon>
    </lineage>
</organism>
<dbReference type="EMBL" id="JABEZX010000013">
    <property type="protein sequence ID" value="MBA0573106.1"/>
    <property type="molecule type" value="Genomic_DNA"/>
</dbReference>
<reference evidence="1 2" key="1">
    <citation type="journal article" date="2019" name="Genome Biol. Evol.">
        <title>Insights into the evolution of the New World diploid cottons (Gossypium, subgenus Houzingenia) based on genome sequencing.</title>
        <authorList>
            <person name="Grover C.E."/>
            <person name="Arick M.A. 2nd"/>
            <person name="Thrash A."/>
            <person name="Conover J.L."/>
            <person name="Sanders W.S."/>
            <person name="Peterson D.G."/>
            <person name="Frelichowski J.E."/>
            <person name="Scheffler J.A."/>
            <person name="Scheffler B.E."/>
            <person name="Wendel J.F."/>
        </authorList>
    </citation>
    <scope>NUCLEOTIDE SEQUENCE [LARGE SCALE GENOMIC DNA]</scope>
    <source>
        <strain evidence="1">157</strain>
        <tissue evidence="1">Leaf</tissue>
    </source>
</reference>
<feature type="non-terminal residue" evidence="1">
    <location>
        <position position="38"/>
    </location>
</feature>
<gene>
    <name evidence="1" type="ORF">Golob_000399</name>
</gene>
<comment type="caution">
    <text evidence="1">The sequence shown here is derived from an EMBL/GenBank/DDBJ whole genome shotgun (WGS) entry which is preliminary data.</text>
</comment>
<sequence>EVEDKYSRIAAWKPFVDKTPQSSSQLAKELLDKYSAIS</sequence>
<dbReference type="Proteomes" id="UP000593572">
    <property type="component" value="Unassembled WGS sequence"/>
</dbReference>
<dbReference type="AlphaFoldDB" id="A0A7J8N873"/>
<keyword evidence="2" id="KW-1185">Reference proteome</keyword>
<feature type="non-terminal residue" evidence="1">
    <location>
        <position position="1"/>
    </location>
</feature>